<evidence type="ECO:0000259" key="14">
    <source>
        <dbReference type="SMART" id="SM00849"/>
    </source>
</evidence>
<keyword evidence="16" id="KW-1185">Reference proteome</keyword>
<evidence type="ECO:0000256" key="13">
    <source>
        <dbReference type="SAM" id="SignalP"/>
    </source>
</evidence>
<evidence type="ECO:0000256" key="11">
    <source>
        <dbReference type="ARBA" id="ARBA00022833"/>
    </source>
</evidence>
<comment type="subunit">
    <text evidence="5">Monomer.</text>
</comment>
<dbReference type="EMBL" id="AAWS01000026">
    <property type="protein sequence ID" value="EAY27131.1"/>
    <property type="molecule type" value="Genomic_DNA"/>
</dbReference>
<dbReference type="CDD" id="cd16304">
    <property type="entry name" value="BcII-like_MBL-B1"/>
    <property type="match status" value="1"/>
</dbReference>
<dbReference type="PANTHER" id="PTHR42951">
    <property type="entry name" value="METALLO-BETA-LACTAMASE DOMAIN-CONTAINING"/>
    <property type="match status" value="1"/>
</dbReference>
<dbReference type="AlphaFoldDB" id="A1ZR42"/>
<dbReference type="InterPro" id="IPR058199">
    <property type="entry name" value="BlaB//VIM/IMP-1"/>
</dbReference>
<dbReference type="PANTHER" id="PTHR42951:SF4">
    <property type="entry name" value="ACYL-COENZYME A THIOESTERASE MBLAC2"/>
    <property type="match status" value="1"/>
</dbReference>
<sequence>MTKLTTTCFVLALSLLSYACYAQKIKVKKLEKNVYVHISYKKMGNTNVPSNGLIVKTNKGVWIIDTAWDDDQTKQIIGWVKKNLKKPIQQVIITHAHDDRAGGIQAFLDEKIPVTSTQLTAKRTVKSGLPSPQPVLKKSQVIDCGNNNLEIFSPGWGHAPDNIVVYLTKQKVLFGGCFIKSTDTRKLGNTKDAHLKLWKKGLLKVQSKFKEVETVVPGHQDWGDGRLITHTMDLLDVSLHR</sequence>
<evidence type="ECO:0000256" key="1">
    <source>
        <dbReference type="ARBA" id="ARBA00001526"/>
    </source>
</evidence>
<evidence type="ECO:0000256" key="3">
    <source>
        <dbReference type="ARBA" id="ARBA00004418"/>
    </source>
</evidence>
<evidence type="ECO:0000256" key="4">
    <source>
        <dbReference type="ARBA" id="ARBA00005250"/>
    </source>
</evidence>
<keyword evidence="10 15" id="KW-0378">Hydrolase</keyword>
<comment type="cofactor">
    <cofactor evidence="2">
        <name>Zn(2+)</name>
        <dbReference type="ChEBI" id="CHEBI:29105"/>
    </cofactor>
</comment>
<dbReference type="eggNOG" id="COG0491">
    <property type="taxonomic scope" value="Bacteria"/>
</dbReference>
<evidence type="ECO:0000313" key="16">
    <source>
        <dbReference type="Proteomes" id="UP000004095"/>
    </source>
</evidence>
<dbReference type="OrthoDB" id="9769598at2"/>
<evidence type="ECO:0000256" key="5">
    <source>
        <dbReference type="ARBA" id="ARBA00011245"/>
    </source>
</evidence>
<dbReference type="InterPro" id="IPR036866">
    <property type="entry name" value="RibonucZ/Hydroxyglut_hydro"/>
</dbReference>
<feature type="signal peptide" evidence="13">
    <location>
        <begin position="1"/>
        <end position="19"/>
    </location>
</feature>
<dbReference type="PROSITE" id="PS51257">
    <property type="entry name" value="PROKAR_LIPOPROTEIN"/>
    <property type="match status" value="1"/>
</dbReference>
<evidence type="ECO:0000256" key="9">
    <source>
        <dbReference type="ARBA" id="ARBA00022764"/>
    </source>
</evidence>
<dbReference type="GO" id="GO:0017001">
    <property type="term" value="P:antibiotic catabolic process"/>
    <property type="evidence" value="ECO:0007669"/>
    <property type="project" value="UniProtKB-ARBA"/>
</dbReference>
<dbReference type="SUPFAM" id="SSF56281">
    <property type="entry name" value="Metallo-hydrolase/oxidoreductase"/>
    <property type="match status" value="1"/>
</dbReference>
<evidence type="ECO:0000256" key="8">
    <source>
        <dbReference type="ARBA" id="ARBA00022729"/>
    </source>
</evidence>
<dbReference type="RefSeq" id="WP_004156189.1">
    <property type="nucleotide sequence ID" value="NZ_AAWS01000026.1"/>
</dbReference>
<dbReference type="InterPro" id="IPR050855">
    <property type="entry name" value="NDM-1-like"/>
</dbReference>
<keyword evidence="8 13" id="KW-0732">Signal</keyword>
<protein>
    <recommendedName>
        <fullName evidence="6">beta-lactamase</fullName>
        <ecNumber evidence="6">3.5.2.6</ecNumber>
    </recommendedName>
</protein>
<dbReference type="GO" id="GO:0008800">
    <property type="term" value="F:beta-lactamase activity"/>
    <property type="evidence" value="ECO:0007669"/>
    <property type="project" value="UniProtKB-EC"/>
</dbReference>
<feature type="domain" description="Metallo-beta-lactamase" evidence="14">
    <location>
        <begin position="49"/>
        <end position="219"/>
    </location>
</feature>
<gene>
    <name evidence="15" type="ORF">M23134_08405</name>
</gene>
<keyword evidence="7" id="KW-0479">Metal-binding</keyword>
<evidence type="ECO:0000256" key="2">
    <source>
        <dbReference type="ARBA" id="ARBA00001947"/>
    </source>
</evidence>
<keyword evidence="12" id="KW-0046">Antibiotic resistance</keyword>
<comment type="catalytic activity">
    <reaction evidence="1">
        <text>a beta-lactam + H2O = a substituted beta-amino acid</text>
        <dbReference type="Rhea" id="RHEA:20401"/>
        <dbReference type="ChEBI" id="CHEBI:15377"/>
        <dbReference type="ChEBI" id="CHEBI:35627"/>
        <dbReference type="ChEBI" id="CHEBI:140347"/>
        <dbReference type="EC" id="3.5.2.6"/>
    </reaction>
</comment>
<dbReference type="Gene3D" id="3.60.15.10">
    <property type="entry name" value="Ribonuclease Z/Hydroxyacylglutathione hydrolase-like"/>
    <property type="match status" value="1"/>
</dbReference>
<reference evidence="15 16" key="1">
    <citation type="submission" date="2007-01" db="EMBL/GenBank/DDBJ databases">
        <authorList>
            <person name="Haygood M."/>
            <person name="Podell S."/>
            <person name="Anderson C."/>
            <person name="Hopkinson B."/>
            <person name="Roe K."/>
            <person name="Barbeau K."/>
            <person name="Gaasterland T."/>
            <person name="Ferriera S."/>
            <person name="Johnson J."/>
            <person name="Kravitz S."/>
            <person name="Beeson K."/>
            <person name="Sutton G."/>
            <person name="Rogers Y.-H."/>
            <person name="Friedman R."/>
            <person name="Frazier M."/>
            <person name="Venter J.C."/>
        </authorList>
    </citation>
    <scope>NUCLEOTIDE SEQUENCE [LARGE SCALE GENOMIC DNA]</scope>
    <source>
        <strain evidence="15 16">ATCC 23134</strain>
    </source>
</reference>
<dbReference type="NCBIfam" id="NF012229">
    <property type="entry name" value="bla_class_B_core"/>
    <property type="match status" value="1"/>
</dbReference>
<dbReference type="NCBIfam" id="NF033088">
    <property type="entry name" value="bla_subclass_B1"/>
    <property type="match status" value="1"/>
</dbReference>
<name>A1ZR42_MICM2</name>
<keyword evidence="9" id="KW-0574">Periplasm</keyword>
<comment type="similarity">
    <text evidence="4">Belongs to the metallo-beta-lactamase superfamily. Class-B beta-lactamase family.</text>
</comment>
<feature type="chain" id="PRO_5002642376" description="beta-lactamase" evidence="13">
    <location>
        <begin position="20"/>
        <end position="241"/>
    </location>
</feature>
<dbReference type="InterPro" id="IPR001279">
    <property type="entry name" value="Metallo-B-lactamas"/>
</dbReference>
<dbReference type="Pfam" id="PF00753">
    <property type="entry name" value="Lactamase_B"/>
    <property type="match status" value="1"/>
</dbReference>
<evidence type="ECO:0000256" key="6">
    <source>
        <dbReference type="ARBA" id="ARBA00012865"/>
    </source>
</evidence>
<comment type="caution">
    <text evidence="15">The sequence shown here is derived from an EMBL/GenBank/DDBJ whole genome shotgun (WGS) entry which is preliminary data.</text>
</comment>
<evidence type="ECO:0000313" key="15">
    <source>
        <dbReference type="EMBL" id="EAY27131.1"/>
    </source>
</evidence>
<organism evidence="15 16">
    <name type="scientific">Microscilla marina ATCC 23134</name>
    <dbReference type="NCBI Taxonomy" id="313606"/>
    <lineage>
        <taxon>Bacteria</taxon>
        <taxon>Pseudomonadati</taxon>
        <taxon>Bacteroidota</taxon>
        <taxon>Cytophagia</taxon>
        <taxon>Cytophagales</taxon>
        <taxon>Microscillaceae</taxon>
        <taxon>Microscilla</taxon>
    </lineage>
</organism>
<dbReference type="Proteomes" id="UP000004095">
    <property type="component" value="Unassembled WGS sequence"/>
</dbReference>
<dbReference type="GO" id="GO:0008270">
    <property type="term" value="F:zinc ion binding"/>
    <property type="evidence" value="ECO:0007669"/>
    <property type="project" value="InterPro"/>
</dbReference>
<evidence type="ECO:0000256" key="12">
    <source>
        <dbReference type="ARBA" id="ARBA00023251"/>
    </source>
</evidence>
<dbReference type="SMART" id="SM00849">
    <property type="entry name" value="Lactamase_B"/>
    <property type="match status" value="1"/>
</dbReference>
<evidence type="ECO:0000256" key="10">
    <source>
        <dbReference type="ARBA" id="ARBA00022801"/>
    </source>
</evidence>
<keyword evidence="11" id="KW-0862">Zinc</keyword>
<proteinExistence type="inferred from homology"/>
<dbReference type="EC" id="3.5.2.6" evidence="6"/>
<accession>A1ZR42</accession>
<comment type="subcellular location">
    <subcellularLocation>
        <location evidence="3">Periplasm</location>
    </subcellularLocation>
</comment>
<evidence type="ECO:0000256" key="7">
    <source>
        <dbReference type="ARBA" id="ARBA00022723"/>
    </source>
</evidence>
<dbReference type="InterPro" id="IPR047917">
    <property type="entry name" value="BcII-like_MBL-B1"/>
</dbReference>